<name>A0ABR4ZA84_9NOCA</name>
<keyword evidence="1" id="KW-0547">Nucleotide-binding</keyword>
<evidence type="ECO:0000313" key="4">
    <source>
        <dbReference type="EMBL" id="KIA62158.1"/>
    </source>
</evidence>
<organism evidence="4 5">
    <name type="scientific">Nocardia vulneris</name>
    <dbReference type="NCBI Taxonomy" id="1141657"/>
    <lineage>
        <taxon>Bacteria</taxon>
        <taxon>Bacillati</taxon>
        <taxon>Actinomycetota</taxon>
        <taxon>Actinomycetes</taxon>
        <taxon>Mycobacteriales</taxon>
        <taxon>Nocardiaceae</taxon>
        <taxon>Nocardia</taxon>
    </lineage>
</organism>
<gene>
    <name evidence="4" type="ORF">FG87_26565</name>
</gene>
<accession>A0ABR4ZA84</accession>
<evidence type="ECO:0000259" key="3">
    <source>
        <dbReference type="PROSITE" id="PS50893"/>
    </source>
</evidence>
<dbReference type="Gene3D" id="3.40.50.300">
    <property type="entry name" value="P-loop containing nucleotide triphosphate hydrolases"/>
    <property type="match status" value="2"/>
</dbReference>
<dbReference type="PANTHER" id="PTHR42855:SF1">
    <property type="entry name" value="ABC TRANSPORTER DOMAIN-CONTAINING PROTEIN"/>
    <property type="match status" value="1"/>
</dbReference>
<evidence type="ECO:0000313" key="5">
    <source>
        <dbReference type="Proteomes" id="UP000031364"/>
    </source>
</evidence>
<protein>
    <submittedName>
        <fullName evidence="4">ABC transporter</fullName>
    </submittedName>
</protein>
<keyword evidence="5" id="KW-1185">Reference proteome</keyword>
<dbReference type="PANTHER" id="PTHR42855">
    <property type="entry name" value="ABC TRANSPORTER ATP-BINDING SUBUNIT"/>
    <property type="match status" value="1"/>
</dbReference>
<evidence type="ECO:0000256" key="1">
    <source>
        <dbReference type="ARBA" id="ARBA00022741"/>
    </source>
</evidence>
<dbReference type="PROSITE" id="PS50893">
    <property type="entry name" value="ABC_TRANSPORTER_2"/>
    <property type="match status" value="2"/>
</dbReference>
<proteinExistence type="predicted"/>
<dbReference type="Proteomes" id="UP000031364">
    <property type="component" value="Unassembled WGS sequence"/>
</dbReference>
<dbReference type="EMBL" id="JNFP01000035">
    <property type="protein sequence ID" value="KIA62158.1"/>
    <property type="molecule type" value="Genomic_DNA"/>
</dbReference>
<dbReference type="InterPro" id="IPR027417">
    <property type="entry name" value="P-loop_NTPase"/>
</dbReference>
<dbReference type="RefSeq" id="WP_043675944.1">
    <property type="nucleotide sequence ID" value="NZ_BDCI01000035.1"/>
</dbReference>
<reference evidence="4 5" key="1">
    <citation type="journal article" date="2014" name="Int. J. Syst. Evol. Microbiol.">
        <title>Nocardia vulneris sp. nov., isolated from wounds of human patients in North America.</title>
        <authorList>
            <person name="Lasker B.A."/>
            <person name="Bell M."/>
            <person name="Klenk H.P."/>
            <person name="Sproer C."/>
            <person name="Schumann C."/>
            <person name="Schumann P."/>
            <person name="Brown J.M."/>
        </authorList>
    </citation>
    <scope>NUCLEOTIDE SEQUENCE [LARGE SCALE GENOMIC DNA]</scope>
    <source>
        <strain evidence="4 5">W9851</strain>
    </source>
</reference>
<comment type="caution">
    <text evidence="4">The sequence shown here is derived from an EMBL/GenBank/DDBJ whole genome shotgun (WGS) entry which is preliminary data.</text>
</comment>
<feature type="domain" description="ABC transporter" evidence="3">
    <location>
        <begin position="4"/>
        <end position="259"/>
    </location>
</feature>
<dbReference type="InterPro" id="IPR003593">
    <property type="entry name" value="AAA+_ATPase"/>
</dbReference>
<dbReference type="CDD" id="cd03221">
    <property type="entry name" value="ABCF_EF-3"/>
    <property type="match status" value="1"/>
</dbReference>
<dbReference type="InterPro" id="IPR003439">
    <property type="entry name" value="ABC_transporter-like_ATP-bd"/>
</dbReference>
<dbReference type="InterPro" id="IPR051309">
    <property type="entry name" value="ABCF_ATPase"/>
</dbReference>
<dbReference type="SMART" id="SM00382">
    <property type="entry name" value="AAA"/>
    <property type="match status" value="2"/>
</dbReference>
<keyword evidence="2" id="KW-0067">ATP-binding</keyword>
<dbReference type="SUPFAM" id="SSF52540">
    <property type="entry name" value="P-loop containing nucleoside triphosphate hydrolases"/>
    <property type="match status" value="2"/>
</dbReference>
<evidence type="ECO:0000256" key="2">
    <source>
        <dbReference type="ARBA" id="ARBA00022840"/>
    </source>
</evidence>
<dbReference type="Pfam" id="PF00005">
    <property type="entry name" value="ABC_tran"/>
    <property type="match status" value="2"/>
</dbReference>
<feature type="domain" description="ABC transporter" evidence="3">
    <location>
        <begin position="326"/>
        <end position="559"/>
    </location>
</feature>
<sequence length="560" mass="61074">MAHVDVSDVEYFLPDGRQLLDGVNFRIGEGVKAALIGPNGTGKTTLVRIIAGDIAADEGAVTRSGSLGVMRQFIGQIDDESTVRDLLLSVAAPPVRAAARALDAAEDALIETDDETTQLAYAHALTGWGDIGGYELEAFWDNVTTTALGVAFDRAKWRAVRTLSGGEQKRLVLEALFAGPDEVLLLDEPDNYLDVPGKQWLERTIAASPKSVLFVSHDRELIANAATRIVTLEPGVSGASSWIHGGGFASYHQAREDRTARLAELRRRWDEDHAKLRALVLRLREKAKYNDGVAARYHAAQTRLAKFEAAGPPEAIPLRQNVSVRLRGGRTGKRALVCTQVELTGLMRPFDAEIWYGDRVAVLGANGSGKSHFLRLLATGGTDPDAEHRPVGELDLAPVPHTGVAALGARVRPGYFAQTHARPDLADRSLLEILHTGNEHRDGMGREAASRVLDRYGLVQAAEQRFDDLSGGQQARLQILLLELSGVTMLLLDEPTDNLDLHSAEALEQGIADFAGTVVTVTHDRWFARQFDRFLVFGSDGTVYESPTPIWTEPRVQRTR</sequence>